<dbReference type="GO" id="GO:0004077">
    <property type="term" value="F:biotin--[biotin carboxyl-carrier protein] ligase activity"/>
    <property type="evidence" value="ECO:0007669"/>
    <property type="project" value="UniProtKB-EC"/>
</dbReference>
<keyword evidence="3" id="KW-0067">ATP-binding</keyword>
<protein>
    <recommendedName>
        <fullName evidence="5">biotin--[biotin carboxyl-carrier protein] ligase</fullName>
        <ecNumber evidence="5">6.3.4.15</ecNumber>
    </recommendedName>
</protein>
<evidence type="ECO:0000313" key="8">
    <source>
        <dbReference type="Proteomes" id="UP000221394"/>
    </source>
</evidence>
<dbReference type="Proteomes" id="UP000221394">
    <property type="component" value="Unassembled WGS sequence"/>
</dbReference>
<dbReference type="PROSITE" id="PS51733">
    <property type="entry name" value="BPL_LPL_CATALYTIC"/>
    <property type="match status" value="1"/>
</dbReference>
<dbReference type="SUPFAM" id="SSF50037">
    <property type="entry name" value="C-terminal domain of transcriptional repressors"/>
    <property type="match status" value="1"/>
</dbReference>
<dbReference type="InterPro" id="IPR004143">
    <property type="entry name" value="BPL_LPL_catalytic"/>
</dbReference>
<dbReference type="Gene3D" id="2.30.30.100">
    <property type="match status" value="1"/>
</dbReference>
<dbReference type="Gene3D" id="3.30.930.10">
    <property type="entry name" value="Bira Bifunctional Protein, Domain 2"/>
    <property type="match status" value="1"/>
</dbReference>
<dbReference type="Pfam" id="PF02237">
    <property type="entry name" value="BPL_C"/>
    <property type="match status" value="1"/>
</dbReference>
<keyword evidence="4" id="KW-0092">Biotin</keyword>
<reference evidence="7 8" key="1">
    <citation type="submission" date="2017-10" db="EMBL/GenBank/DDBJ databases">
        <title>Sequencing the genomes of 1000 actinobacteria strains.</title>
        <authorList>
            <person name="Klenk H.-P."/>
        </authorList>
    </citation>
    <scope>NUCLEOTIDE SEQUENCE [LARGE SCALE GENOMIC DNA]</scope>
    <source>
        <strain evidence="7 8">DSM 21574</strain>
    </source>
</reference>
<evidence type="ECO:0000256" key="5">
    <source>
        <dbReference type="ARBA" id="ARBA00024227"/>
    </source>
</evidence>
<gene>
    <name evidence="7" type="ORF">ATL41_0811</name>
</gene>
<keyword evidence="2" id="KW-0547">Nucleotide-binding</keyword>
<evidence type="ECO:0000256" key="1">
    <source>
        <dbReference type="ARBA" id="ARBA00022598"/>
    </source>
</evidence>
<evidence type="ECO:0000256" key="3">
    <source>
        <dbReference type="ARBA" id="ARBA00022840"/>
    </source>
</evidence>
<comment type="caution">
    <text evidence="7">The sequence shown here is derived from an EMBL/GenBank/DDBJ whole genome shotgun (WGS) entry which is preliminary data.</text>
</comment>
<dbReference type="RefSeq" id="WP_098457319.1">
    <property type="nucleotide sequence ID" value="NZ_PDJH01000001.1"/>
</dbReference>
<dbReference type="OrthoDB" id="9807064at2"/>
<evidence type="ECO:0000313" key="7">
    <source>
        <dbReference type="EMBL" id="PFG36102.1"/>
    </source>
</evidence>
<proteinExistence type="predicted"/>
<dbReference type="GO" id="GO:0005524">
    <property type="term" value="F:ATP binding"/>
    <property type="evidence" value="ECO:0007669"/>
    <property type="project" value="UniProtKB-KW"/>
</dbReference>
<accession>A0A2A9ECW2</accession>
<dbReference type="Pfam" id="PF03099">
    <property type="entry name" value="BPL_LplA_LipB"/>
    <property type="match status" value="1"/>
</dbReference>
<evidence type="ECO:0000259" key="6">
    <source>
        <dbReference type="PROSITE" id="PS51733"/>
    </source>
</evidence>
<dbReference type="EC" id="6.3.4.15" evidence="5"/>
<evidence type="ECO:0000256" key="4">
    <source>
        <dbReference type="ARBA" id="ARBA00023267"/>
    </source>
</evidence>
<feature type="domain" description="BPL/LPL catalytic" evidence="6">
    <location>
        <begin position="16"/>
        <end position="215"/>
    </location>
</feature>
<organism evidence="7 8">
    <name type="scientific">Flavimobilis soli</name>
    <dbReference type="NCBI Taxonomy" id="442709"/>
    <lineage>
        <taxon>Bacteria</taxon>
        <taxon>Bacillati</taxon>
        <taxon>Actinomycetota</taxon>
        <taxon>Actinomycetes</taxon>
        <taxon>Micrococcales</taxon>
        <taxon>Jonesiaceae</taxon>
        <taxon>Flavimobilis</taxon>
    </lineage>
</organism>
<keyword evidence="8" id="KW-1185">Reference proteome</keyword>
<dbReference type="InterPro" id="IPR004408">
    <property type="entry name" value="Biotin_CoA_COase_ligase"/>
</dbReference>
<keyword evidence="1 7" id="KW-0436">Ligase</keyword>
<dbReference type="NCBIfam" id="TIGR00121">
    <property type="entry name" value="birA_ligase"/>
    <property type="match status" value="1"/>
</dbReference>
<name>A0A2A9ECW2_9MICO</name>
<evidence type="ECO:0000256" key="2">
    <source>
        <dbReference type="ARBA" id="ARBA00022741"/>
    </source>
</evidence>
<dbReference type="PANTHER" id="PTHR12835">
    <property type="entry name" value="BIOTIN PROTEIN LIGASE"/>
    <property type="match status" value="1"/>
</dbReference>
<dbReference type="EMBL" id="PDJH01000001">
    <property type="protein sequence ID" value="PFG36102.1"/>
    <property type="molecule type" value="Genomic_DNA"/>
</dbReference>
<dbReference type="GO" id="GO:0005737">
    <property type="term" value="C:cytoplasm"/>
    <property type="evidence" value="ECO:0007669"/>
    <property type="project" value="TreeGrafter"/>
</dbReference>
<dbReference type="InterPro" id="IPR008988">
    <property type="entry name" value="Transcriptional_repressor_C"/>
</dbReference>
<dbReference type="SUPFAM" id="SSF55681">
    <property type="entry name" value="Class II aaRS and biotin synthetases"/>
    <property type="match status" value="1"/>
</dbReference>
<dbReference type="InterPro" id="IPR045864">
    <property type="entry name" value="aa-tRNA-synth_II/BPL/LPL"/>
</dbReference>
<dbReference type="InterPro" id="IPR003142">
    <property type="entry name" value="BPL_C"/>
</dbReference>
<sequence>MDDVTALPPRLRLDAELVQDLLRAPTGIAARVVVLDEVGSTNTFLVEEARAQPHAWPMPSLVVADHQTQGRGRLDRAWQTPPHTALTCSLLLAPGTPRETWGWLPLLTGLAASRAVSATTGVKVLTKWPNDLLVEAPDGEDMLGWGPLRKVGGILTEVVDDERVVVGLGLNVLQTADELPVASASSLWLAGAAPSREVLLTALQESLAEVVRQWREADGDAVAAGLGAEVEARMATIGRDVRVLVPGGKEVRGAAVALGADGSLVVEQAGGERREVRSGDVSHVRTVGSA</sequence>
<dbReference type="AlphaFoldDB" id="A0A2A9ECW2"/>
<dbReference type="PANTHER" id="PTHR12835:SF5">
    <property type="entry name" value="BIOTIN--PROTEIN LIGASE"/>
    <property type="match status" value="1"/>
</dbReference>